<keyword evidence="1 2" id="KW-0238">DNA-binding</keyword>
<dbReference type="PRINTS" id="PR00455">
    <property type="entry name" value="HTHTETR"/>
</dbReference>
<gene>
    <name evidence="4" type="ORF">SAMN04488500_12441</name>
</gene>
<dbReference type="InterPro" id="IPR036271">
    <property type="entry name" value="Tet_transcr_reg_TetR-rel_C_sf"/>
</dbReference>
<dbReference type="SUPFAM" id="SSF48498">
    <property type="entry name" value="Tetracyclin repressor-like, C-terminal domain"/>
    <property type="match status" value="1"/>
</dbReference>
<proteinExistence type="predicted"/>
<dbReference type="SUPFAM" id="SSF46689">
    <property type="entry name" value="Homeodomain-like"/>
    <property type="match status" value="1"/>
</dbReference>
<protein>
    <submittedName>
        <fullName evidence="4">Transcriptional regulator, TetR family</fullName>
    </submittedName>
</protein>
<sequence>MKKQILFAAAQEMNERGVKFTIDSVAARLGISKKTVYQYYPSKDAIITSIIDAALADIDAQKLQAMERQCDFVSKLTAIITVEPKLFGKINYWVLDDIKRYRPQEWERINRFRQARVTDIGRMLEAGIASGHIRSINTKVAAKMLLSTCAELLDYRFLDENNLTFGDALKALNDIFQFGVLTGPAACQENENITQAGV</sequence>
<dbReference type="Pfam" id="PF00440">
    <property type="entry name" value="TetR_N"/>
    <property type="match status" value="1"/>
</dbReference>
<dbReference type="AlphaFoldDB" id="A0A1W2EI17"/>
<organism evidence="4 5">
    <name type="scientific">Sporomusa malonica</name>
    <dbReference type="NCBI Taxonomy" id="112901"/>
    <lineage>
        <taxon>Bacteria</taxon>
        <taxon>Bacillati</taxon>
        <taxon>Bacillota</taxon>
        <taxon>Negativicutes</taxon>
        <taxon>Selenomonadales</taxon>
        <taxon>Sporomusaceae</taxon>
        <taxon>Sporomusa</taxon>
    </lineage>
</organism>
<evidence type="ECO:0000256" key="1">
    <source>
        <dbReference type="ARBA" id="ARBA00023125"/>
    </source>
</evidence>
<dbReference type="OrthoDB" id="9812134at2"/>
<dbReference type="Gene3D" id="1.10.357.10">
    <property type="entry name" value="Tetracycline Repressor, domain 2"/>
    <property type="match status" value="1"/>
</dbReference>
<dbReference type="Proteomes" id="UP000192738">
    <property type="component" value="Unassembled WGS sequence"/>
</dbReference>
<dbReference type="InterPro" id="IPR050109">
    <property type="entry name" value="HTH-type_TetR-like_transc_reg"/>
</dbReference>
<reference evidence="4 5" key="1">
    <citation type="submission" date="2017-04" db="EMBL/GenBank/DDBJ databases">
        <authorList>
            <person name="Afonso C.L."/>
            <person name="Miller P.J."/>
            <person name="Scott M.A."/>
            <person name="Spackman E."/>
            <person name="Goraichik I."/>
            <person name="Dimitrov K.M."/>
            <person name="Suarez D.L."/>
            <person name="Swayne D.E."/>
        </authorList>
    </citation>
    <scope>NUCLEOTIDE SEQUENCE [LARGE SCALE GENOMIC DNA]</scope>
    <source>
        <strain evidence="4 5">DSM 5090</strain>
    </source>
</reference>
<evidence type="ECO:0000256" key="2">
    <source>
        <dbReference type="PROSITE-ProRule" id="PRU00335"/>
    </source>
</evidence>
<evidence type="ECO:0000259" key="3">
    <source>
        <dbReference type="PROSITE" id="PS50977"/>
    </source>
</evidence>
<dbReference type="RefSeq" id="WP_084577866.1">
    <property type="nucleotide sequence ID" value="NZ_CP155572.1"/>
</dbReference>
<dbReference type="PANTHER" id="PTHR30328">
    <property type="entry name" value="TRANSCRIPTIONAL REPRESSOR"/>
    <property type="match status" value="1"/>
</dbReference>
<dbReference type="GO" id="GO:0006355">
    <property type="term" value="P:regulation of DNA-templated transcription"/>
    <property type="evidence" value="ECO:0007669"/>
    <property type="project" value="UniProtKB-ARBA"/>
</dbReference>
<dbReference type="Gene3D" id="1.10.10.60">
    <property type="entry name" value="Homeodomain-like"/>
    <property type="match status" value="1"/>
</dbReference>
<accession>A0A1W2EI17</accession>
<evidence type="ECO:0000313" key="4">
    <source>
        <dbReference type="EMBL" id="SMD09092.1"/>
    </source>
</evidence>
<evidence type="ECO:0000313" key="5">
    <source>
        <dbReference type="Proteomes" id="UP000192738"/>
    </source>
</evidence>
<dbReference type="PANTHER" id="PTHR30328:SF54">
    <property type="entry name" value="HTH-TYPE TRANSCRIPTIONAL REPRESSOR SCO4008"/>
    <property type="match status" value="1"/>
</dbReference>
<feature type="domain" description="HTH tetR-type" evidence="3">
    <location>
        <begin position="1"/>
        <end position="58"/>
    </location>
</feature>
<dbReference type="STRING" id="112901.SAMN04488500_12441"/>
<dbReference type="GO" id="GO:0003677">
    <property type="term" value="F:DNA binding"/>
    <property type="evidence" value="ECO:0007669"/>
    <property type="project" value="UniProtKB-UniRule"/>
</dbReference>
<name>A0A1W2EI17_9FIRM</name>
<keyword evidence="5" id="KW-1185">Reference proteome</keyword>
<dbReference type="InterPro" id="IPR009057">
    <property type="entry name" value="Homeodomain-like_sf"/>
</dbReference>
<dbReference type="InterPro" id="IPR001647">
    <property type="entry name" value="HTH_TetR"/>
</dbReference>
<dbReference type="EMBL" id="FWXI01000024">
    <property type="protein sequence ID" value="SMD09092.1"/>
    <property type="molecule type" value="Genomic_DNA"/>
</dbReference>
<dbReference type="PROSITE" id="PS50977">
    <property type="entry name" value="HTH_TETR_2"/>
    <property type="match status" value="1"/>
</dbReference>
<feature type="DNA-binding region" description="H-T-H motif" evidence="2">
    <location>
        <begin position="21"/>
        <end position="40"/>
    </location>
</feature>